<proteinExistence type="predicted"/>
<dbReference type="HOGENOM" id="CLU_2341341_0_0_4"/>
<accession>A0A0B6RP07</accession>
<protein>
    <submittedName>
        <fullName evidence="1">Uncharacterized protein</fullName>
    </submittedName>
</protein>
<dbReference type="KEGG" id="bgp:BGL_1c25780"/>
<dbReference type="Proteomes" id="UP000031838">
    <property type="component" value="Chromosome 1"/>
</dbReference>
<name>A0A0B6RP07_BURPL</name>
<evidence type="ECO:0000313" key="1">
    <source>
        <dbReference type="EMBL" id="AJK47067.1"/>
    </source>
</evidence>
<reference evidence="2" key="1">
    <citation type="submission" date="2011-03" db="EMBL/GenBank/DDBJ databases">
        <authorList>
            <person name="Voget S."/>
            <person name="Streit W.R."/>
            <person name="Jaeger K.E."/>
            <person name="Daniel R."/>
        </authorList>
    </citation>
    <scope>NUCLEOTIDE SEQUENCE [LARGE SCALE GENOMIC DNA]</scope>
    <source>
        <strain evidence="2">PG1</strain>
    </source>
</reference>
<evidence type="ECO:0000313" key="2">
    <source>
        <dbReference type="Proteomes" id="UP000031838"/>
    </source>
</evidence>
<keyword evidence="2" id="KW-1185">Reference proteome</keyword>
<organism evidence="1 2">
    <name type="scientific">Burkholderia plantarii</name>
    <dbReference type="NCBI Taxonomy" id="41899"/>
    <lineage>
        <taxon>Bacteria</taxon>
        <taxon>Pseudomonadati</taxon>
        <taxon>Pseudomonadota</taxon>
        <taxon>Betaproteobacteria</taxon>
        <taxon>Burkholderiales</taxon>
        <taxon>Burkholderiaceae</taxon>
        <taxon>Burkholderia</taxon>
    </lineage>
</organism>
<dbReference type="AlphaFoldDB" id="A0A0B6RP07"/>
<reference evidence="1 2" key="2">
    <citation type="journal article" date="2016" name="Appl. Microbiol. Biotechnol.">
        <title>Mutations improving production and secretion of extracellular lipase by Burkholderia glumae PG1.</title>
        <authorList>
            <person name="Knapp A."/>
            <person name="Voget S."/>
            <person name="Gao R."/>
            <person name="Zaburannyi N."/>
            <person name="Krysciak D."/>
            <person name="Breuer M."/>
            <person name="Hauer B."/>
            <person name="Streit W.R."/>
            <person name="Muller R."/>
            <person name="Daniel R."/>
            <person name="Jaeger K.E."/>
        </authorList>
    </citation>
    <scope>NUCLEOTIDE SEQUENCE [LARGE SCALE GENOMIC DNA]</scope>
    <source>
        <strain evidence="1 2">PG1</strain>
    </source>
</reference>
<dbReference type="EMBL" id="CP002580">
    <property type="protein sequence ID" value="AJK47067.1"/>
    <property type="molecule type" value="Genomic_DNA"/>
</dbReference>
<sequence length="97" mass="10914">MWAAQGRLHDVYSQEAGYGETDPIVYSRAEAVLERCLGRVESSGARQIEPQDVGSWRRFCAKLIAGSNARSLQPLAMILERAEDVTAFQRYLEKLPE</sequence>
<gene>
    <name evidence="1" type="ORF">BGL_1c25780</name>
</gene>